<feature type="domain" description="Helicase ATP-binding" evidence="2">
    <location>
        <begin position="1"/>
        <end position="155"/>
    </location>
</feature>
<dbReference type="InterPro" id="IPR001650">
    <property type="entry name" value="Helicase_C-like"/>
</dbReference>
<dbReference type="GO" id="GO:0016787">
    <property type="term" value="F:hydrolase activity"/>
    <property type="evidence" value="ECO:0007669"/>
    <property type="project" value="UniProtKB-KW"/>
</dbReference>
<dbReference type="GO" id="GO:0006281">
    <property type="term" value="P:DNA repair"/>
    <property type="evidence" value="ECO:0007669"/>
    <property type="project" value="TreeGrafter"/>
</dbReference>
<dbReference type="PANTHER" id="PTHR45766">
    <property type="entry name" value="DNA ANNEALING HELICASE AND ENDONUCLEASE ZRANB3 FAMILY MEMBER"/>
    <property type="match status" value="1"/>
</dbReference>
<feature type="domain" description="Helicase C-terminal" evidence="3">
    <location>
        <begin position="283"/>
        <end position="427"/>
    </location>
</feature>
<dbReference type="PROSITE" id="PS51194">
    <property type="entry name" value="HELICASE_CTER"/>
    <property type="match status" value="1"/>
</dbReference>
<dbReference type="GO" id="GO:0004386">
    <property type="term" value="F:helicase activity"/>
    <property type="evidence" value="ECO:0007669"/>
    <property type="project" value="UniProtKB-KW"/>
</dbReference>
<keyword evidence="4" id="KW-0067">ATP-binding</keyword>
<reference evidence="4" key="1">
    <citation type="submission" date="2020-03" db="EMBL/GenBank/DDBJ databases">
        <title>The deep terrestrial virosphere.</title>
        <authorList>
            <person name="Holmfeldt K."/>
            <person name="Nilsson E."/>
            <person name="Simone D."/>
            <person name="Lopez-Fernandez M."/>
            <person name="Wu X."/>
            <person name="de Brujin I."/>
            <person name="Lundin D."/>
            <person name="Andersson A."/>
            <person name="Bertilsson S."/>
            <person name="Dopson M."/>
        </authorList>
    </citation>
    <scope>NUCLEOTIDE SEQUENCE</scope>
    <source>
        <strain evidence="4">TM448A01604</strain>
    </source>
</reference>
<dbReference type="PROSITE" id="PS51192">
    <property type="entry name" value="HELICASE_ATP_BIND_1"/>
    <property type="match status" value="1"/>
</dbReference>
<dbReference type="InterPro" id="IPR000330">
    <property type="entry name" value="SNF2_N"/>
</dbReference>
<name>A0A6H1ZR86_9ZZZZ</name>
<protein>
    <submittedName>
        <fullName evidence="4">Putative helicase</fullName>
    </submittedName>
</protein>
<dbReference type="CDD" id="cd18793">
    <property type="entry name" value="SF2_C_SNF"/>
    <property type="match status" value="1"/>
</dbReference>
<organism evidence="4">
    <name type="scientific">viral metagenome</name>
    <dbReference type="NCBI Taxonomy" id="1070528"/>
    <lineage>
        <taxon>unclassified sequences</taxon>
        <taxon>metagenomes</taxon>
        <taxon>organismal metagenomes</taxon>
    </lineage>
</organism>
<dbReference type="PANTHER" id="PTHR45766:SF6">
    <property type="entry name" value="SWI_SNF-RELATED MATRIX-ASSOCIATED ACTIN-DEPENDENT REGULATOR OF CHROMATIN SUBFAMILY A-LIKE PROTEIN 1"/>
    <property type="match status" value="1"/>
</dbReference>
<dbReference type="EMBL" id="MT144173">
    <property type="protein sequence ID" value="QJA50084.1"/>
    <property type="molecule type" value="Genomic_DNA"/>
</dbReference>
<evidence type="ECO:0000313" key="4">
    <source>
        <dbReference type="EMBL" id="QJA50084.1"/>
    </source>
</evidence>
<keyword evidence="4" id="KW-0347">Helicase</keyword>
<dbReference type="Gene3D" id="3.40.50.10810">
    <property type="entry name" value="Tandem AAA-ATPase domain"/>
    <property type="match status" value="1"/>
</dbReference>
<dbReference type="InterPro" id="IPR038718">
    <property type="entry name" value="SNF2-like_sf"/>
</dbReference>
<evidence type="ECO:0000259" key="3">
    <source>
        <dbReference type="PROSITE" id="PS51194"/>
    </source>
</evidence>
<keyword evidence="1" id="KW-0378">Hydrolase</keyword>
<evidence type="ECO:0000256" key="1">
    <source>
        <dbReference type="ARBA" id="ARBA00022801"/>
    </source>
</evidence>
<dbReference type="InterPro" id="IPR014001">
    <property type="entry name" value="Helicase_ATP-bd"/>
</dbReference>
<dbReference type="InterPro" id="IPR049730">
    <property type="entry name" value="SNF2/RAD54-like_C"/>
</dbReference>
<dbReference type="SMART" id="SM00490">
    <property type="entry name" value="HELICc"/>
    <property type="match status" value="1"/>
</dbReference>
<dbReference type="GO" id="GO:0031297">
    <property type="term" value="P:replication fork processing"/>
    <property type="evidence" value="ECO:0007669"/>
    <property type="project" value="TreeGrafter"/>
</dbReference>
<dbReference type="AlphaFoldDB" id="A0A6H1ZR86"/>
<evidence type="ECO:0000259" key="2">
    <source>
        <dbReference type="PROSITE" id="PS51192"/>
    </source>
</evidence>
<dbReference type="SUPFAM" id="SSF52540">
    <property type="entry name" value="P-loop containing nucleoside triphosphate hydrolases"/>
    <property type="match status" value="2"/>
</dbReference>
<accession>A0A6H1ZR86</accession>
<dbReference type="InterPro" id="IPR027417">
    <property type="entry name" value="P-loop_NTPase"/>
</dbReference>
<dbReference type="Pfam" id="PF00176">
    <property type="entry name" value="SNF2-rel_dom"/>
    <property type="match status" value="1"/>
</dbReference>
<proteinExistence type="predicted"/>
<dbReference type="GO" id="GO:0005524">
    <property type="term" value="F:ATP binding"/>
    <property type="evidence" value="ECO:0007669"/>
    <property type="project" value="InterPro"/>
</dbReference>
<sequence>MVTHNTKMAIDAACYADKYSPGLVVVVCPNSVRYQWAHQIEKHGWDVFRHEVHVLEGTGLQRGAALLRLTPAAPGTLRWAILNYECLRLLAHNLYESVQHRILILDEVHRIKNPRASVTRIVLALEPAYCWGLTGTPVANRLEDIYCLVQRMKPGLLGWNYWQFATRHLIRSKFGMVIRYKEIERIKRAIELVSIGRKKAEVMKDLPPIVSVQVDVNLSAQERGAYNQMVNTMVAWLDGLGDDLTVTEANTFAVRFLRLRQITAGYVSEGVDGEIAWSRDLTKLKAAAEAWEDAGRPRAVFWCQYVPVIKKLEELLPGSFPIHGAVKPAERVRRIQAWERQADGVLVCQMDVAGVGLDLQAGSVQYFVDLPQTPLQRLQCIGRLHRIGQDRTVVVTDVIGRGTVDEVILERLSKKIEIADEVQSGVFGRSRADLLTLIGRKEKQDVGS</sequence>
<dbReference type="Pfam" id="PF00271">
    <property type="entry name" value="Helicase_C"/>
    <property type="match status" value="1"/>
</dbReference>
<keyword evidence="4" id="KW-0547">Nucleotide-binding</keyword>
<gene>
    <name evidence="4" type="ORF">TM448A01604_0005</name>
</gene>
<dbReference type="Gene3D" id="3.40.50.300">
    <property type="entry name" value="P-loop containing nucleotide triphosphate hydrolases"/>
    <property type="match status" value="1"/>
</dbReference>